<dbReference type="PANTHER" id="PTHR42659:SF2">
    <property type="entry name" value="XANTHINE DEHYDROGENASE SUBUNIT C-RELATED"/>
    <property type="match status" value="1"/>
</dbReference>
<keyword evidence="6" id="KW-1185">Reference proteome</keyword>
<name>A0ABS6ETY2_9FIRM</name>
<reference evidence="5 6" key="1">
    <citation type="submission" date="2021-06" db="EMBL/GenBank/DDBJ databases">
        <authorList>
            <person name="Sun Q."/>
            <person name="Li D."/>
        </authorList>
    </citation>
    <scope>NUCLEOTIDE SEQUENCE [LARGE SCALE GENOMIC DNA]</scope>
    <source>
        <strain evidence="5 6">MSJd-7</strain>
    </source>
</reference>
<dbReference type="Pfam" id="PF00941">
    <property type="entry name" value="FAD_binding_5"/>
    <property type="match status" value="1"/>
</dbReference>
<evidence type="ECO:0000256" key="3">
    <source>
        <dbReference type="ARBA" id="ARBA00023002"/>
    </source>
</evidence>
<evidence type="ECO:0000256" key="2">
    <source>
        <dbReference type="ARBA" id="ARBA00022827"/>
    </source>
</evidence>
<gene>
    <name evidence="5" type="ORF">KQI75_06660</name>
</gene>
<sequence length="259" mass="28870">MITIREFLKASSLEEAWKANQKRPNRVLGGMGWMKMSSGNVSAAIDLSGLSLDQIQETQDEFVIGAMATLRQFETHEGLNAYFDHAAQESVRHIVGVQFRNCATMGGSVWLRAGFSDPLTLLLALDCTVELYQGDGKLVQIPIAEFCRQKPDNSILTAVHIQKTGRKIVYQSFRNTETDFPVLTAAVSVKDGKYCAAVGARPMRAREVYADNIPELIEQAKELPYQNNIRASAEYRRMLSGVLIQRAADELERIRTNGN</sequence>
<comment type="caution">
    <text evidence="5">The sequence shown here is derived from an EMBL/GenBank/DDBJ whole genome shotgun (WGS) entry which is preliminary data.</text>
</comment>
<keyword evidence="2" id="KW-0274">FAD</keyword>
<keyword evidence="1" id="KW-0285">Flavoprotein</keyword>
<dbReference type="InterPro" id="IPR005107">
    <property type="entry name" value="CO_DH_flav_C"/>
</dbReference>
<dbReference type="InterPro" id="IPR016166">
    <property type="entry name" value="FAD-bd_PCMH"/>
</dbReference>
<accession>A0ABS6ETY2</accession>
<dbReference type="PROSITE" id="PS51387">
    <property type="entry name" value="FAD_PCMH"/>
    <property type="match status" value="1"/>
</dbReference>
<organism evidence="5 6">
    <name type="scientific">Butyricicoccus intestinisimiae</name>
    <dbReference type="NCBI Taxonomy" id="2841509"/>
    <lineage>
        <taxon>Bacteria</taxon>
        <taxon>Bacillati</taxon>
        <taxon>Bacillota</taxon>
        <taxon>Clostridia</taxon>
        <taxon>Eubacteriales</taxon>
        <taxon>Butyricicoccaceae</taxon>
        <taxon>Butyricicoccus</taxon>
    </lineage>
</organism>
<feature type="domain" description="FAD-binding PCMH-type" evidence="4">
    <location>
        <begin position="1"/>
        <end position="166"/>
    </location>
</feature>
<dbReference type="SMART" id="SM01092">
    <property type="entry name" value="CO_deh_flav_C"/>
    <property type="match status" value="1"/>
</dbReference>
<evidence type="ECO:0000313" key="6">
    <source>
        <dbReference type="Proteomes" id="UP000783588"/>
    </source>
</evidence>
<proteinExistence type="predicted"/>
<dbReference type="EMBL" id="JAHLQI010000003">
    <property type="protein sequence ID" value="MBU5490300.1"/>
    <property type="molecule type" value="Genomic_DNA"/>
</dbReference>
<protein>
    <submittedName>
        <fullName evidence="5">FAD binding domain-containing protein</fullName>
    </submittedName>
</protein>
<dbReference type="InterPro" id="IPR002346">
    <property type="entry name" value="Mopterin_DH_FAD-bd"/>
</dbReference>
<dbReference type="RefSeq" id="WP_216469965.1">
    <property type="nucleotide sequence ID" value="NZ_JAHLQI010000003.1"/>
</dbReference>
<dbReference type="PANTHER" id="PTHR42659">
    <property type="entry name" value="XANTHINE DEHYDROGENASE SUBUNIT C-RELATED"/>
    <property type="match status" value="1"/>
</dbReference>
<evidence type="ECO:0000313" key="5">
    <source>
        <dbReference type="EMBL" id="MBU5490300.1"/>
    </source>
</evidence>
<keyword evidence="3" id="KW-0560">Oxidoreductase</keyword>
<dbReference type="Proteomes" id="UP000783588">
    <property type="component" value="Unassembled WGS sequence"/>
</dbReference>
<evidence type="ECO:0000259" key="4">
    <source>
        <dbReference type="PROSITE" id="PS51387"/>
    </source>
</evidence>
<dbReference type="InterPro" id="IPR051312">
    <property type="entry name" value="Diverse_Substr_Oxidored"/>
</dbReference>
<evidence type="ECO:0000256" key="1">
    <source>
        <dbReference type="ARBA" id="ARBA00022630"/>
    </source>
</evidence>